<accession>S4PG33</accession>
<dbReference type="EMBL" id="GAIX01006315">
    <property type="protein sequence ID" value="JAA86245.1"/>
    <property type="molecule type" value="Transcribed_RNA"/>
</dbReference>
<reference evidence="1" key="2">
    <citation type="submission" date="2013-05" db="EMBL/GenBank/DDBJ databases">
        <authorList>
            <person name="Carter J.-M."/>
            <person name="Baker S.C."/>
            <person name="Pink R."/>
            <person name="Carter D.R.F."/>
            <person name="Collins A."/>
            <person name="Tomlin J."/>
            <person name="Gibbs M."/>
            <person name="Breuker C.J."/>
        </authorList>
    </citation>
    <scope>NUCLEOTIDE SEQUENCE</scope>
    <source>
        <tissue evidence="1">Ovary</tissue>
    </source>
</reference>
<dbReference type="AlphaFoldDB" id="S4PG33"/>
<protein>
    <submittedName>
        <fullName evidence="1">Uncharacterized protein</fullName>
    </submittedName>
</protein>
<sequence>MKFFYSFIQQSFYMDVFIIPFPNITYNYNIKQVANRWKLASQDCGLGTPYNRPKSVHQWTSNDDNKNIHYNN</sequence>
<proteinExistence type="predicted"/>
<organism evidence="1">
    <name type="scientific">Pararge aegeria</name>
    <name type="common">speckled wood butterfly</name>
    <dbReference type="NCBI Taxonomy" id="116150"/>
    <lineage>
        <taxon>Eukaryota</taxon>
        <taxon>Metazoa</taxon>
        <taxon>Ecdysozoa</taxon>
        <taxon>Arthropoda</taxon>
        <taxon>Hexapoda</taxon>
        <taxon>Insecta</taxon>
        <taxon>Pterygota</taxon>
        <taxon>Neoptera</taxon>
        <taxon>Endopterygota</taxon>
        <taxon>Lepidoptera</taxon>
        <taxon>Glossata</taxon>
        <taxon>Ditrysia</taxon>
        <taxon>Papilionoidea</taxon>
        <taxon>Nymphalidae</taxon>
        <taxon>Satyrinae</taxon>
        <taxon>Satyrini</taxon>
        <taxon>Parargina</taxon>
        <taxon>Pararge</taxon>
    </lineage>
</organism>
<evidence type="ECO:0000313" key="1">
    <source>
        <dbReference type="EMBL" id="JAA86245.1"/>
    </source>
</evidence>
<name>S4PG33_9NEOP</name>
<reference evidence="1" key="1">
    <citation type="journal article" date="2013" name="BMC Genomics">
        <title>Unscrambling butterfly oogenesis.</title>
        <authorList>
            <person name="Carter J.M."/>
            <person name="Baker S.C."/>
            <person name="Pink R."/>
            <person name="Carter D.R."/>
            <person name="Collins A."/>
            <person name="Tomlin J."/>
            <person name="Gibbs M."/>
            <person name="Breuker C.J."/>
        </authorList>
    </citation>
    <scope>NUCLEOTIDE SEQUENCE</scope>
    <source>
        <tissue evidence="1">Ovary</tissue>
    </source>
</reference>